<evidence type="ECO:0000313" key="2">
    <source>
        <dbReference type="Proteomes" id="UP001177935"/>
    </source>
</evidence>
<proteinExistence type="predicted"/>
<evidence type="ECO:0000313" key="1">
    <source>
        <dbReference type="EMBL" id="MDP2502243.1"/>
    </source>
</evidence>
<comment type="caution">
    <text evidence="1">The sequence shown here is derived from an EMBL/GenBank/DDBJ whole genome shotgun (WGS) entry which is preliminary data.</text>
</comment>
<dbReference type="EMBL" id="JAUYVL010000009">
    <property type="protein sequence ID" value="MDP2502243.1"/>
    <property type="molecule type" value="Genomic_DNA"/>
</dbReference>
<dbReference type="RefSeq" id="WP_102535208.1">
    <property type="nucleotide sequence ID" value="NZ_CAWNTE010000123.1"/>
</dbReference>
<sequence>MNLKIAYITEDFEEGDSFFMDDDSRAFYYQDNNFTPTSMLSPIVWSDKDLANIEALDIIDASCLNVTKEIADVIMSFDPYGVEVYPASLKCGSNETLTGRYLVAVDNEVDVVDQDRCLKVTDATTRFYLSEEKILALEPSKRHVFNPKGMLKTFFSNELFEALFTIAQEGKIKTSIVAYTFDTFDETPRV</sequence>
<protein>
    <submittedName>
        <fullName evidence="1">Uncharacterized protein</fullName>
    </submittedName>
</protein>
<gene>
    <name evidence="1" type="ORF">Q8W42_16145</name>
</gene>
<accession>A0AB35N181</accession>
<organism evidence="1 2">
    <name type="scientific">Vibrio splendidus</name>
    <dbReference type="NCBI Taxonomy" id="29497"/>
    <lineage>
        <taxon>Bacteria</taxon>
        <taxon>Pseudomonadati</taxon>
        <taxon>Pseudomonadota</taxon>
        <taxon>Gammaproteobacteria</taxon>
        <taxon>Vibrionales</taxon>
        <taxon>Vibrionaceae</taxon>
        <taxon>Vibrio</taxon>
    </lineage>
</organism>
<name>A0AB35N181_VIBSP</name>
<reference evidence="1" key="1">
    <citation type="submission" date="2023-07" db="EMBL/GenBank/DDBJ databases">
        <title>Genome content predicts the carbon catabolic preferences of heterotrophic bacteria.</title>
        <authorList>
            <person name="Gralka M."/>
        </authorList>
    </citation>
    <scope>NUCLEOTIDE SEQUENCE</scope>
    <source>
        <strain evidence="1">6E02</strain>
    </source>
</reference>
<dbReference type="Proteomes" id="UP001177935">
    <property type="component" value="Unassembled WGS sequence"/>
</dbReference>
<dbReference type="AlphaFoldDB" id="A0AB35N181"/>